<evidence type="ECO:0000313" key="2">
    <source>
        <dbReference type="Proteomes" id="UP000008639"/>
    </source>
</evidence>
<dbReference type="KEGG" id="apn:Asphe3_19980"/>
<gene>
    <name evidence="1" type="ordered locus">Asphe3_19980</name>
</gene>
<accession>F0M201</accession>
<reference evidence="1 2" key="1">
    <citation type="journal article" date="2011" name="Stand. Genomic Sci.">
        <title>Complete genome sequence of Arthrobacter phenanthrenivorans type strain (Sphe3).</title>
        <authorList>
            <person name="Kallimanis A."/>
            <person name="Labutti K.M."/>
            <person name="Lapidus A."/>
            <person name="Clum A."/>
            <person name="Lykidis A."/>
            <person name="Mavromatis K."/>
            <person name="Pagani I."/>
            <person name="Liolios K."/>
            <person name="Ivanova N."/>
            <person name="Goodwin L."/>
            <person name="Pitluck S."/>
            <person name="Chen A."/>
            <person name="Palaniappan K."/>
            <person name="Markowitz V."/>
            <person name="Bristow J."/>
            <person name="Velentzas A.D."/>
            <person name="Perisynakis A."/>
            <person name="Ouzounis C.C."/>
            <person name="Kyrpides N.C."/>
            <person name="Koukkou A.I."/>
            <person name="Drainas C."/>
        </authorList>
    </citation>
    <scope>NUCLEOTIDE SEQUENCE [LARGE SCALE GENOMIC DNA]</scope>
    <source>
        <strain evidence="2">DSM 18606 / JCM 16027 / LMG 23796 / Sphe3</strain>
    </source>
</reference>
<evidence type="ECO:0000313" key="1">
    <source>
        <dbReference type="EMBL" id="ADX73153.1"/>
    </source>
</evidence>
<dbReference type="AlphaFoldDB" id="F0M201"/>
<name>F0M201_PSEPM</name>
<dbReference type="STRING" id="930171.Asphe3_19980"/>
<dbReference type="HOGENOM" id="CLU_3387768_0_0_11"/>
<organism evidence="1 2">
    <name type="scientific">Pseudarthrobacter phenanthrenivorans (strain DSM 18606 / JCM 16027 / LMG 23796 / Sphe3)</name>
    <name type="common">Arthrobacter phenanthrenivorans</name>
    <dbReference type="NCBI Taxonomy" id="930171"/>
    <lineage>
        <taxon>Bacteria</taxon>
        <taxon>Bacillati</taxon>
        <taxon>Actinomycetota</taxon>
        <taxon>Actinomycetes</taxon>
        <taxon>Micrococcales</taxon>
        <taxon>Micrococcaceae</taxon>
        <taxon>Pseudarthrobacter</taxon>
    </lineage>
</organism>
<dbReference type="EMBL" id="CP002379">
    <property type="protein sequence ID" value="ADX73153.1"/>
    <property type="molecule type" value="Genomic_DNA"/>
</dbReference>
<sequence length="32" mass="3578">MRSKITTWAPSGMFRGNAVMVTLRRLTGTKLP</sequence>
<proteinExistence type="predicted"/>
<protein>
    <submittedName>
        <fullName evidence="1">Uncharacterized protein</fullName>
    </submittedName>
</protein>
<dbReference type="Proteomes" id="UP000008639">
    <property type="component" value="Chromosome"/>
</dbReference>